<feature type="transmembrane region" description="Helical" evidence="2">
    <location>
        <begin position="6"/>
        <end position="30"/>
    </location>
</feature>
<keyword evidence="2" id="KW-1133">Transmembrane helix</keyword>
<reference evidence="4" key="1">
    <citation type="submission" date="2015-07" db="EMBL/GenBank/DDBJ databases">
        <authorList>
            <person name="Rodrigo-Torres Lidia"/>
            <person name="Arahal R.David."/>
        </authorList>
    </citation>
    <scope>NUCLEOTIDE SEQUENCE [LARGE SCALE GENOMIC DNA]</scope>
    <source>
        <strain evidence="4">CECT 5112</strain>
    </source>
</reference>
<evidence type="ECO:0000313" key="3">
    <source>
        <dbReference type="EMBL" id="CTQ69217.1"/>
    </source>
</evidence>
<dbReference type="Pfam" id="PF02325">
    <property type="entry name" value="CCB3_YggT"/>
    <property type="match status" value="1"/>
</dbReference>
<dbReference type="GO" id="GO:0016020">
    <property type="term" value="C:membrane"/>
    <property type="evidence" value="ECO:0007669"/>
    <property type="project" value="InterPro"/>
</dbReference>
<organism evidence="3 4">
    <name type="scientific">Roseibium alexandrii</name>
    <dbReference type="NCBI Taxonomy" id="388408"/>
    <lineage>
        <taxon>Bacteria</taxon>
        <taxon>Pseudomonadati</taxon>
        <taxon>Pseudomonadota</taxon>
        <taxon>Alphaproteobacteria</taxon>
        <taxon>Hyphomicrobiales</taxon>
        <taxon>Stappiaceae</taxon>
        <taxon>Roseibium</taxon>
    </lineage>
</organism>
<keyword evidence="2" id="KW-0812">Transmembrane</keyword>
<keyword evidence="2" id="KW-0472">Membrane</keyword>
<name>A0A0M7A3L9_9HYPH</name>
<sequence length="98" mass="11085">MTALFTVILIALQLYTYVVIASAIFSWLYAFNIVNPKNQIIGMIGQVLYNLTEPVLRPIRRFMPDLGGVDISPVVLLLGIIFIQMIIQNNLMPMFRGL</sequence>
<dbReference type="AlphaFoldDB" id="A0A0M7A3L9"/>
<proteinExistence type="inferred from homology"/>
<dbReference type="InterPro" id="IPR003425">
    <property type="entry name" value="CCB3/YggT"/>
</dbReference>
<protein>
    <submittedName>
        <fullName evidence="3">YGGT family protein</fullName>
    </submittedName>
</protein>
<comment type="similarity">
    <text evidence="1">Belongs to the YggT family.</text>
</comment>
<dbReference type="STRING" id="388408.LAX5112_02026"/>
<dbReference type="OrthoDB" id="9814445at2"/>
<dbReference type="PANTHER" id="PTHR33219:SF14">
    <property type="entry name" value="PROTEIN COFACTOR ASSEMBLY OF COMPLEX C SUBUNIT B CCB3, CHLOROPLASTIC-RELATED"/>
    <property type="match status" value="1"/>
</dbReference>
<dbReference type="RefSeq" id="WP_040451160.1">
    <property type="nucleotide sequence ID" value="NZ_CXWD01000007.1"/>
</dbReference>
<evidence type="ECO:0000313" key="4">
    <source>
        <dbReference type="Proteomes" id="UP000053235"/>
    </source>
</evidence>
<dbReference type="PANTHER" id="PTHR33219">
    <property type="entry name" value="YLMG HOMOLOG PROTEIN 2, CHLOROPLASTIC"/>
    <property type="match status" value="1"/>
</dbReference>
<evidence type="ECO:0000256" key="2">
    <source>
        <dbReference type="SAM" id="Phobius"/>
    </source>
</evidence>
<gene>
    <name evidence="3" type="ORF">LAX5112_02026</name>
</gene>
<evidence type="ECO:0000256" key="1">
    <source>
        <dbReference type="ARBA" id="ARBA00010894"/>
    </source>
</evidence>
<dbReference type="EMBL" id="CXWD01000007">
    <property type="protein sequence ID" value="CTQ69217.1"/>
    <property type="molecule type" value="Genomic_DNA"/>
</dbReference>
<accession>A0A0M7A3L9</accession>
<feature type="transmembrane region" description="Helical" evidence="2">
    <location>
        <begin position="66"/>
        <end position="87"/>
    </location>
</feature>
<dbReference type="Proteomes" id="UP000053235">
    <property type="component" value="Unassembled WGS sequence"/>
</dbReference>
<keyword evidence="4" id="KW-1185">Reference proteome</keyword>